<gene>
    <name evidence="2" type="ORF">NEDG_00481</name>
</gene>
<dbReference type="EMBL" id="LTDL01000014">
    <property type="protein sequence ID" value="OAG32006.1"/>
    <property type="molecule type" value="Genomic_DNA"/>
</dbReference>
<organism evidence="2 3">
    <name type="scientific">Nematocida displodere</name>
    <dbReference type="NCBI Taxonomy" id="1805483"/>
    <lineage>
        <taxon>Eukaryota</taxon>
        <taxon>Fungi</taxon>
        <taxon>Fungi incertae sedis</taxon>
        <taxon>Microsporidia</taxon>
        <taxon>Nematocida</taxon>
    </lineage>
</organism>
<dbReference type="PANTHER" id="PTHR12790:SF0">
    <property type="entry name" value="RNA POLYMERASE I-SPECIFIC TRANSCRIPTION INITIATION FACTOR RRN3-RELATED"/>
    <property type="match status" value="1"/>
</dbReference>
<dbReference type="GeneID" id="93646831"/>
<evidence type="ECO:0000313" key="2">
    <source>
        <dbReference type="EMBL" id="OAG32006.1"/>
    </source>
</evidence>
<evidence type="ECO:0000256" key="1">
    <source>
        <dbReference type="ARBA" id="ARBA00010098"/>
    </source>
</evidence>
<protein>
    <submittedName>
        <fullName evidence="2">Uncharacterized protein</fullName>
    </submittedName>
</protein>
<proteinExistence type="inferred from homology"/>
<name>A0A177EJY4_9MICR</name>
<dbReference type="GO" id="GO:0006361">
    <property type="term" value="P:transcription initiation at RNA polymerase I promoter"/>
    <property type="evidence" value="ECO:0007669"/>
    <property type="project" value="InterPro"/>
</dbReference>
<dbReference type="InterPro" id="IPR007991">
    <property type="entry name" value="RNA_pol_I_trans_ini_fac_RRN3"/>
</dbReference>
<dbReference type="VEuPathDB" id="MicrosporidiaDB:NEDG_00481"/>
<dbReference type="Proteomes" id="UP000185944">
    <property type="component" value="Unassembled WGS sequence"/>
</dbReference>
<dbReference type="PANTHER" id="PTHR12790">
    <property type="entry name" value="TRANSCRIPTION INITIATION FACTOR IA RRN3"/>
    <property type="match status" value="1"/>
</dbReference>
<accession>A0A177EJY4</accession>
<dbReference type="GO" id="GO:0005634">
    <property type="term" value="C:nucleus"/>
    <property type="evidence" value="ECO:0007669"/>
    <property type="project" value="TreeGrafter"/>
</dbReference>
<dbReference type="RefSeq" id="XP_067545607.1">
    <property type="nucleotide sequence ID" value="XM_067687899.1"/>
</dbReference>
<evidence type="ECO:0000313" key="3">
    <source>
        <dbReference type="Proteomes" id="UP000185944"/>
    </source>
</evidence>
<dbReference type="GO" id="GO:0001042">
    <property type="term" value="F:RNA polymerase I core binding"/>
    <property type="evidence" value="ECO:0007669"/>
    <property type="project" value="TreeGrafter"/>
</dbReference>
<keyword evidence="3" id="KW-1185">Reference proteome</keyword>
<comment type="caution">
    <text evidence="2">The sequence shown here is derived from an EMBL/GenBank/DDBJ whole genome shotgun (WGS) entry which is preliminary data.</text>
</comment>
<sequence>MDSERSDLQVLVSAYAHESNKTAFKKLKLLSRINNGGCRLSLSKIKDYLSGIEGACFLEGPMVKRLIKELANVDVSVGIEYDLVSSSEWDELLSCAWTEALSRMVEYSPGLTEESSSVDEETKYKLSILITGTLALMEYCTAHMSDALFVRLMEAFEETLLPCTGLLSVHFIIFSAFSSEEKFSNAFISFLGSGAFNGYDPRREKMFCYLCSFLASSKYLAPSTLAIFTTEVLPAVQERLLTQSDTFASVILQGLMYLSLELMGLYDTSVIDDVIMMVKDERVIKMVSLQIQTMYKSVHKTYTVHPFHGNISILFPFESSSIPFIQHSIPNYKHNDAPGLG</sequence>
<dbReference type="Pfam" id="PF05327">
    <property type="entry name" value="RRN3"/>
    <property type="match status" value="1"/>
</dbReference>
<comment type="similarity">
    <text evidence="1">Belongs to the RRN3 family.</text>
</comment>
<reference evidence="2 3" key="1">
    <citation type="submission" date="2016-02" db="EMBL/GenBank/DDBJ databases">
        <title>Discovery of a natural microsporidian pathogen with a broad tissue tropism in Caenorhabditis elegans.</title>
        <authorList>
            <person name="Luallen R.J."/>
            <person name="Reinke A.W."/>
            <person name="Tong L."/>
            <person name="Botts M.R."/>
            <person name="Felix M.-A."/>
            <person name="Troemel E.R."/>
        </authorList>
    </citation>
    <scope>NUCLEOTIDE SEQUENCE [LARGE SCALE GENOMIC DNA]</scope>
    <source>
        <strain evidence="2 3">JUm2807</strain>
    </source>
</reference>
<dbReference type="GO" id="GO:0001181">
    <property type="term" value="F:RNA polymerase I general transcription initiation factor activity"/>
    <property type="evidence" value="ECO:0007669"/>
    <property type="project" value="InterPro"/>
</dbReference>
<dbReference type="AlphaFoldDB" id="A0A177EJY4"/>